<keyword evidence="3" id="KW-0963">Cytoplasm</keyword>
<evidence type="ECO:0000256" key="1">
    <source>
        <dbReference type="ARBA" id="ARBA00022737"/>
    </source>
</evidence>
<dbReference type="PANTHER" id="PTHR19980:SF0">
    <property type="entry name" value="CLEAVAGE STIMULATION FACTOR SUBUNIT 3"/>
    <property type="match status" value="1"/>
</dbReference>
<feature type="compositionally biased region" description="Polar residues" evidence="4">
    <location>
        <begin position="403"/>
        <end position="429"/>
    </location>
</feature>
<dbReference type="SMART" id="SM00386">
    <property type="entry name" value="HAT"/>
    <property type="match status" value="6"/>
</dbReference>
<evidence type="ECO:0000313" key="7">
    <source>
        <dbReference type="Proteomes" id="UP000290288"/>
    </source>
</evidence>
<dbReference type="Proteomes" id="UP000290288">
    <property type="component" value="Unassembled WGS sequence"/>
</dbReference>
<dbReference type="PANTHER" id="PTHR19980">
    <property type="entry name" value="RNA CLEAVAGE STIMULATION FACTOR"/>
    <property type="match status" value="1"/>
</dbReference>
<comment type="subcellular location">
    <subcellularLocation>
        <location evidence="3">Nucleus</location>
    </subcellularLocation>
    <subcellularLocation>
        <location evidence="3">Cytoplasm</location>
    </subcellularLocation>
    <text evidence="3">Nucleus and/or cytoplasm.</text>
</comment>
<dbReference type="Gene3D" id="1.25.40.1040">
    <property type="match status" value="1"/>
</dbReference>
<keyword evidence="3" id="KW-0507">mRNA processing</keyword>
<feature type="region of interest" description="Disordered" evidence="4">
    <location>
        <begin position="1"/>
        <end position="37"/>
    </location>
</feature>
<evidence type="ECO:0000256" key="3">
    <source>
        <dbReference type="RuleBase" id="RU369035"/>
    </source>
</evidence>
<dbReference type="SUPFAM" id="SSF48452">
    <property type="entry name" value="TPR-like"/>
    <property type="match status" value="2"/>
</dbReference>
<protein>
    <recommendedName>
        <fullName evidence="3">mRNA 3'-end-processing protein RNA14</fullName>
    </recommendedName>
</protein>
<dbReference type="InterPro" id="IPR003107">
    <property type="entry name" value="HAT"/>
</dbReference>
<dbReference type="GO" id="GO:0005737">
    <property type="term" value="C:cytoplasm"/>
    <property type="evidence" value="ECO:0007669"/>
    <property type="project" value="UniProtKB-SubCell"/>
</dbReference>
<dbReference type="GO" id="GO:0005634">
    <property type="term" value="C:nucleus"/>
    <property type="evidence" value="ECO:0007669"/>
    <property type="project" value="UniProtKB-SubCell"/>
</dbReference>
<keyword evidence="2 3" id="KW-0539">Nucleus</keyword>
<dbReference type="GO" id="GO:0180010">
    <property type="term" value="P:co-transcriptional mRNA 3'-end processing, cleavage and polyadenylation pathway"/>
    <property type="evidence" value="ECO:0007669"/>
    <property type="project" value="UniProtKB-UniRule"/>
</dbReference>
<sequence>MDEADTAQDIAGDNTQSTEEILAPLGQKNTTSIKAEPDSSASEFDALFSRLSNQGSHDPHTWKRLIRLASGSGEISKIHHAYDELLKRYPNTSSAQIAHIGHFLNGEATFAEAERLFIKYLRGSPDVDLWKFYLDYVRRRNVDPKTRGIVRDSYEFALKHVGQDKNAGKIWYDYIQFLKAGDAFSTSEEQQKMDAIRKAYHRAVKIPLDDVERIWFELETFENSLNKITAKRFTSDLSPAYMKARAVLKPLTSHLNALYPSSQDFFLPSLPVFDAADRNLVGRWKAYLKWEESNPLEIEDQEKEALNRRIQGVYRKAVIRMRFYPEIWYMAYNWTKSIGKPDDALLILKAGMDANPTSYLLTFVYVEVMEREKDYAEVHTTFERFLGLQSKILDELQDSPEVTANGSFNGSHPASQSTNGSFGSQSSDNKPPKLTELQERRTEYGLVYVLYMRFARRAEGLQALRKVFGKARKDKWATWEVYEANALMEYHCFDNKAVANRIFEKGLEHFGDEVEYVSCYLGFLISINDGNNARALFERVRTTFSPEQARPLWERWSRYEYQYGDLESARKLGKQVSEAYPNDPPIKLFAQRHVYLGVDAIAARDLGAAYARRHHVNNGTTASTSSSSQARGMEITPVIDHPERLEDHPREADRQYPTITYLNTIEKVRPVFWLHGISPSIKQLTYWMAVYF</sequence>
<dbReference type="InterPro" id="IPR045243">
    <property type="entry name" value="Rna14-like"/>
</dbReference>
<dbReference type="InterPro" id="IPR011990">
    <property type="entry name" value="TPR-like_helical_dom_sf"/>
</dbReference>
<organism evidence="6 7">
    <name type="scientific">Candolleomyces aberdarensis</name>
    <dbReference type="NCBI Taxonomy" id="2316362"/>
    <lineage>
        <taxon>Eukaryota</taxon>
        <taxon>Fungi</taxon>
        <taxon>Dikarya</taxon>
        <taxon>Basidiomycota</taxon>
        <taxon>Agaricomycotina</taxon>
        <taxon>Agaricomycetes</taxon>
        <taxon>Agaricomycetidae</taxon>
        <taxon>Agaricales</taxon>
        <taxon>Agaricineae</taxon>
        <taxon>Psathyrellaceae</taxon>
        <taxon>Candolleomyces</taxon>
    </lineage>
</organism>
<accession>A0A4Q2DJZ9</accession>
<keyword evidence="1" id="KW-0677">Repeat</keyword>
<dbReference type="STRING" id="2316362.A0A4Q2DJZ9"/>
<comment type="function">
    <text evidence="3">Component of the cleavage factor IA (CFIA) complex, which is involved in the endonucleolytic cleavage during polyadenylation-dependent pre-mRNA 3'-end formation.</text>
</comment>
<feature type="region of interest" description="Disordered" evidence="4">
    <location>
        <begin position="403"/>
        <end position="436"/>
    </location>
</feature>
<reference evidence="6 7" key="1">
    <citation type="submission" date="2019-01" db="EMBL/GenBank/DDBJ databases">
        <title>Draft genome sequence of Psathyrella aberdarensis IHI B618.</title>
        <authorList>
            <person name="Buettner E."/>
            <person name="Kellner H."/>
        </authorList>
    </citation>
    <scope>NUCLEOTIDE SEQUENCE [LARGE SCALE GENOMIC DNA]</scope>
    <source>
        <strain evidence="6 7">IHI B618</strain>
    </source>
</reference>
<dbReference type="EMBL" id="SDEE01000161">
    <property type="protein sequence ID" value="RXW20199.1"/>
    <property type="molecule type" value="Genomic_DNA"/>
</dbReference>
<proteinExistence type="predicted"/>
<keyword evidence="7" id="KW-1185">Reference proteome</keyword>
<dbReference type="Pfam" id="PF05843">
    <property type="entry name" value="Suf"/>
    <property type="match status" value="1"/>
</dbReference>
<dbReference type="GO" id="GO:0003729">
    <property type="term" value="F:mRNA binding"/>
    <property type="evidence" value="ECO:0007669"/>
    <property type="project" value="TreeGrafter"/>
</dbReference>
<evidence type="ECO:0000259" key="5">
    <source>
        <dbReference type="Pfam" id="PF05843"/>
    </source>
</evidence>
<evidence type="ECO:0000256" key="4">
    <source>
        <dbReference type="SAM" id="MobiDB-lite"/>
    </source>
</evidence>
<evidence type="ECO:0000256" key="2">
    <source>
        <dbReference type="ARBA" id="ARBA00023242"/>
    </source>
</evidence>
<dbReference type="InterPro" id="IPR008847">
    <property type="entry name" value="Suf"/>
</dbReference>
<comment type="caution">
    <text evidence="6">The sequence shown here is derived from an EMBL/GenBank/DDBJ whole genome shotgun (WGS) entry which is preliminary data.</text>
</comment>
<feature type="domain" description="Suppressor of forked" evidence="5">
    <location>
        <begin position="55"/>
        <end position="606"/>
    </location>
</feature>
<gene>
    <name evidence="6" type="ORF">EST38_g5659</name>
</gene>
<dbReference type="OrthoDB" id="26282at2759"/>
<dbReference type="AlphaFoldDB" id="A0A4Q2DJZ9"/>
<evidence type="ECO:0000313" key="6">
    <source>
        <dbReference type="EMBL" id="RXW20199.1"/>
    </source>
</evidence>
<name>A0A4Q2DJZ9_9AGAR</name>